<name>A0ACC0AAB0_CATRO</name>
<accession>A0ACC0AAB0</accession>
<keyword evidence="2" id="KW-1185">Reference proteome</keyword>
<evidence type="ECO:0000313" key="1">
    <source>
        <dbReference type="EMBL" id="KAI5657315.1"/>
    </source>
</evidence>
<dbReference type="EMBL" id="CM044706">
    <property type="protein sequence ID" value="KAI5657315.1"/>
    <property type="molecule type" value="Genomic_DNA"/>
</dbReference>
<proteinExistence type="predicted"/>
<organism evidence="1 2">
    <name type="scientific">Catharanthus roseus</name>
    <name type="common">Madagascar periwinkle</name>
    <name type="synonym">Vinca rosea</name>
    <dbReference type="NCBI Taxonomy" id="4058"/>
    <lineage>
        <taxon>Eukaryota</taxon>
        <taxon>Viridiplantae</taxon>
        <taxon>Streptophyta</taxon>
        <taxon>Embryophyta</taxon>
        <taxon>Tracheophyta</taxon>
        <taxon>Spermatophyta</taxon>
        <taxon>Magnoliopsida</taxon>
        <taxon>eudicotyledons</taxon>
        <taxon>Gunneridae</taxon>
        <taxon>Pentapetalae</taxon>
        <taxon>asterids</taxon>
        <taxon>lamiids</taxon>
        <taxon>Gentianales</taxon>
        <taxon>Apocynaceae</taxon>
        <taxon>Rauvolfioideae</taxon>
        <taxon>Vinceae</taxon>
        <taxon>Catharanthinae</taxon>
        <taxon>Catharanthus</taxon>
    </lineage>
</organism>
<dbReference type="Proteomes" id="UP001060085">
    <property type="component" value="Linkage Group LG06"/>
</dbReference>
<protein>
    <submittedName>
        <fullName evidence="1">Uncharacterized protein</fullName>
    </submittedName>
</protein>
<sequence>MISSVLIKNPVVGASLSTTPDSPPIYTPLFGLAITIKLSSFVSHPPRIRRPITTASALSQSSPSSPELSMADETVPSPSMKLLFVEMGVGYDQHGQDITSAAMRACRDAISSNSIPAFRRGSIPGVSFNEMKLQIKLGVPRTLQDSLDIEKVKTVFPYGRILSVEVVDGGLICSSGVHVEEMGDKNDDCYIVNAAVYVGY</sequence>
<evidence type="ECO:0000313" key="2">
    <source>
        <dbReference type="Proteomes" id="UP001060085"/>
    </source>
</evidence>
<comment type="caution">
    <text evidence="1">The sequence shown here is derived from an EMBL/GenBank/DDBJ whole genome shotgun (WGS) entry which is preliminary data.</text>
</comment>
<reference evidence="2" key="1">
    <citation type="journal article" date="2023" name="Nat. Plants">
        <title>Single-cell RNA sequencing provides a high-resolution roadmap for understanding the multicellular compartmentation of specialized metabolism.</title>
        <authorList>
            <person name="Sun S."/>
            <person name="Shen X."/>
            <person name="Li Y."/>
            <person name="Li Y."/>
            <person name="Wang S."/>
            <person name="Li R."/>
            <person name="Zhang H."/>
            <person name="Shen G."/>
            <person name="Guo B."/>
            <person name="Wei J."/>
            <person name="Xu J."/>
            <person name="St-Pierre B."/>
            <person name="Chen S."/>
            <person name="Sun C."/>
        </authorList>
    </citation>
    <scope>NUCLEOTIDE SEQUENCE [LARGE SCALE GENOMIC DNA]</scope>
</reference>
<gene>
    <name evidence="1" type="ORF">M9H77_26108</name>
</gene>